<evidence type="ECO:0000313" key="4">
    <source>
        <dbReference type="Proteomes" id="UP000251075"/>
    </source>
</evidence>
<protein>
    <submittedName>
        <fullName evidence="3">Inorganic triphosphatase</fullName>
    </submittedName>
</protein>
<dbReference type="RefSeq" id="WP_112145231.1">
    <property type="nucleotide sequence ID" value="NZ_PGTO01000009.1"/>
</dbReference>
<dbReference type="SUPFAM" id="SSF55154">
    <property type="entry name" value="CYTH-like phosphatases"/>
    <property type="match status" value="1"/>
</dbReference>
<evidence type="ECO:0000313" key="3">
    <source>
        <dbReference type="EMBL" id="RAU21541.1"/>
    </source>
</evidence>
<accession>A0A364NWS1</accession>
<dbReference type="Gene3D" id="2.40.320.10">
    <property type="entry name" value="Hypothetical Protein Pfu-838710-001"/>
    <property type="match status" value="1"/>
</dbReference>
<dbReference type="PROSITE" id="PS51707">
    <property type="entry name" value="CYTH"/>
    <property type="match status" value="1"/>
</dbReference>
<dbReference type="Gene3D" id="1.40.20.10">
    <property type="entry name" value="CHAD domain"/>
    <property type="match status" value="1"/>
</dbReference>
<proteinExistence type="predicted"/>
<dbReference type="InterPro" id="IPR033469">
    <property type="entry name" value="CYTH-like_dom_sf"/>
</dbReference>
<evidence type="ECO:0000259" key="1">
    <source>
        <dbReference type="PROSITE" id="PS51707"/>
    </source>
</evidence>
<dbReference type="SMART" id="SM01118">
    <property type="entry name" value="CYTH"/>
    <property type="match status" value="1"/>
</dbReference>
<sequence length="513" mass="56845">MDGQEIELKLGVAPEDLMGSALRSCFSPQGCVQPRTRRLSSIYFDTPDFALAAAGVSLRVRDVETGHVQTVKTAGTAASGLFVRPEWEIDLSSPQVDIDHLRSTGLDIFGDDGLIGRLEPIFSTIIEREIYVLGCSGGEEGPEWEIEVALDRGHVAAGGLSEPICEIELELRKGKADRLFTLARRVLDSVAARPLVASKSDRGYRLAAGRINQPLKAKAPYLDPGLNTAEAFQAIARSCLDHLLINEQCLLSTGNGEAIHQMRVALRRLRSAIKVFRPVIDSPQLEEAKADIRWLLNHLGPARDAEVFLAEIIDPVLERHPNNPGLNALRAHWQGDRDTKMSQAIDAVRSRRFAVLVLKLGEWVEVGDWLGPRPRRRLEAPITDFALARMGKSVRKLTESARTSLSRLSPEEQHQVRIRCKQVRYAGEFFASLVPRKHMKVYLAELAELQEVLGNLNDIAVAGPKLSGRHMSGNKAKAAGLVAGWHQARRAALLEEAEKAWKRWRACPLPWDE</sequence>
<gene>
    <name evidence="3" type="ORF">CU669_12665</name>
</gene>
<dbReference type="CDD" id="cd07756">
    <property type="entry name" value="CYTH-like_Pase_CHAD"/>
    <property type="match status" value="1"/>
</dbReference>
<dbReference type="EMBL" id="PGTO01000009">
    <property type="protein sequence ID" value="RAU21541.1"/>
    <property type="molecule type" value="Genomic_DNA"/>
</dbReference>
<organism evidence="3 4">
    <name type="scientific">Paramagnetospirillum kuznetsovii</name>
    <dbReference type="NCBI Taxonomy" id="2053833"/>
    <lineage>
        <taxon>Bacteria</taxon>
        <taxon>Pseudomonadati</taxon>
        <taxon>Pseudomonadota</taxon>
        <taxon>Alphaproteobacteria</taxon>
        <taxon>Rhodospirillales</taxon>
        <taxon>Magnetospirillaceae</taxon>
        <taxon>Paramagnetospirillum</taxon>
    </lineage>
</organism>
<dbReference type="GO" id="GO:0046872">
    <property type="term" value="F:metal ion binding"/>
    <property type="evidence" value="ECO:0007669"/>
    <property type="project" value="TreeGrafter"/>
</dbReference>
<dbReference type="Proteomes" id="UP000251075">
    <property type="component" value="Unassembled WGS sequence"/>
</dbReference>
<dbReference type="PANTHER" id="PTHR39569">
    <property type="entry name" value="INORGANIC TRIPHOSPHATASE"/>
    <property type="match status" value="1"/>
</dbReference>
<dbReference type="Pfam" id="PF01928">
    <property type="entry name" value="CYTH"/>
    <property type="match status" value="1"/>
</dbReference>
<dbReference type="InterPro" id="IPR038186">
    <property type="entry name" value="CHAD_dom_sf"/>
</dbReference>
<dbReference type="PANTHER" id="PTHR39569:SF1">
    <property type="entry name" value="INORGANIC TRIPHOSPHATASE"/>
    <property type="match status" value="1"/>
</dbReference>
<dbReference type="OrthoDB" id="9777271at2"/>
<dbReference type="Pfam" id="PF05235">
    <property type="entry name" value="CHAD"/>
    <property type="match status" value="1"/>
</dbReference>
<dbReference type="AlphaFoldDB" id="A0A364NWS1"/>
<dbReference type="GO" id="GO:0050355">
    <property type="term" value="F:inorganic triphosphate phosphatase activity"/>
    <property type="evidence" value="ECO:0007669"/>
    <property type="project" value="InterPro"/>
</dbReference>
<dbReference type="InterPro" id="IPR039013">
    <property type="entry name" value="YgiF"/>
</dbReference>
<keyword evidence="4" id="KW-1185">Reference proteome</keyword>
<dbReference type="InterPro" id="IPR023577">
    <property type="entry name" value="CYTH_domain"/>
</dbReference>
<dbReference type="InterPro" id="IPR007899">
    <property type="entry name" value="CHAD_dom"/>
</dbReference>
<comment type="caution">
    <text evidence="3">The sequence shown here is derived from an EMBL/GenBank/DDBJ whole genome shotgun (WGS) entry which is preliminary data.</text>
</comment>
<evidence type="ECO:0000259" key="2">
    <source>
        <dbReference type="PROSITE" id="PS51708"/>
    </source>
</evidence>
<dbReference type="PROSITE" id="PS51708">
    <property type="entry name" value="CHAD"/>
    <property type="match status" value="1"/>
</dbReference>
<feature type="domain" description="CYTH" evidence="1">
    <location>
        <begin position="3"/>
        <end position="210"/>
    </location>
</feature>
<name>A0A364NWS1_9PROT</name>
<feature type="domain" description="CHAD" evidence="2">
    <location>
        <begin position="225"/>
        <end position="506"/>
    </location>
</feature>
<reference evidence="3 4" key="1">
    <citation type="submission" date="2017-11" db="EMBL/GenBank/DDBJ databases">
        <title>Draft genome sequence of magnetotactic bacterium Magnetospirillum kuznetsovii LBB-42.</title>
        <authorList>
            <person name="Grouzdev D.S."/>
            <person name="Rysina M.S."/>
            <person name="Baslerov R.V."/>
            <person name="Koziaeva V."/>
        </authorList>
    </citation>
    <scope>NUCLEOTIDE SEQUENCE [LARGE SCALE GENOMIC DNA]</scope>
    <source>
        <strain evidence="3 4">LBB-42</strain>
    </source>
</reference>
<dbReference type="SMART" id="SM00880">
    <property type="entry name" value="CHAD"/>
    <property type="match status" value="1"/>
</dbReference>